<protein>
    <submittedName>
        <fullName evidence="4">Transcriptional regulator, LuxR family</fullName>
    </submittedName>
</protein>
<dbReference type="HOGENOM" id="CLU_620566_0_0_2"/>
<dbReference type="GO" id="GO:0006355">
    <property type="term" value="P:regulation of DNA-templated transcription"/>
    <property type="evidence" value="ECO:0007669"/>
    <property type="project" value="InterPro"/>
</dbReference>
<geneLocation type="plasmid" evidence="4 5">
    <name>pHTUR02</name>
</geneLocation>
<dbReference type="Pfam" id="PF04967">
    <property type="entry name" value="HTH_10"/>
    <property type="match status" value="1"/>
</dbReference>
<dbReference type="InterPro" id="IPR036388">
    <property type="entry name" value="WH-like_DNA-bd_sf"/>
</dbReference>
<evidence type="ECO:0000259" key="3">
    <source>
        <dbReference type="SMART" id="SM00421"/>
    </source>
</evidence>
<dbReference type="InterPro" id="IPR016032">
    <property type="entry name" value="Sig_transdc_resp-reg_C-effctor"/>
</dbReference>
<dbReference type="Gene3D" id="1.10.10.10">
    <property type="entry name" value="Winged helix-like DNA-binding domain superfamily/Winged helix DNA-binding domain"/>
    <property type="match status" value="1"/>
</dbReference>
<dbReference type="EMBL" id="CP001862">
    <property type="protein sequence ID" value="ADB63397.1"/>
    <property type="molecule type" value="Genomic_DNA"/>
</dbReference>
<dbReference type="SMART" id="SM00421">
    <property type="entry name" value="HTH_LUXR"/>
    <property type="match status" value="1"/>
</dbReference>
<evidence type="ECO:0000256" key="2">
    <source>
        <dbReference type="ARBA" id="ARBA00023163"/>
    </source>
</evidence>
<keyword evidence="5" id="KW-1185">Reference proteome</keyword>
<organism evidence="4 5">
    <name type="scientific">Haloterrigena turkmenica (strain ATCC 51198 / DSM 5511 / JCM 9101 / NCIMB 13204 / VKM B-1734 / 4k)</name>
    <name type="common">Halococcus turkmenicus</name>
    <dbReference type="NCBI Taxonomy" id="543526"/>
    <lineage>
        <taxon>Archaea</taxon>
        <taxon>Methanobacteriati</taxon>
        <taxon>Methanobacteriota</taxon>
        <taxon>Stenosarchaea group</taxon>
        <taxon>Halobacteria</taxon>
        <taxon>Halobacteriales</taxon>
        <taxon>Natrialbaceae</taxon>
        <taxon>Haloterrigena</taxon>
    </lineage>
</organism>
<evidence type="ECO:0000313" key="4">
    <source>
        <dbReference type="EMBL" id="ADB63397.1"/>
    </source>
</evidence>
<dbReference type="AlphaFoldDB" id="D2S200"/>
<dbReference type="Proteomes" id="UP000001903">
    <property type="component" value="Plasmid pHTUR02"/>
</dbReference>
<gene>
    <name evidence="4" type="ordered locus">Htur_4610</name>
</gene>
<dbReference type="PANTHER" id="PTHR34236">
    <property type="entry name" value="DIMETHYL SULFOXIDE REDUCTASE TRANSCRIPTIONAL ACTIVATOR"/>
    <property type="match status" value="1"/>
</dbReference>
<keyword evidence="2" id="KW-0804">Transcription</keyword>
<dbReference type="SUPFAM" id="SSF46894">
    <property type="entry name" value="C-terminal effector domain of the bipartite response regulators"/>
    <property type="match status" value="1"/>
</dbReference>
<keyword evidence="4" id="KW-0614">Plasmid</keyword>
<dbReference type="InterPro" id="IPR007050">
    <property type="entry name" value="HTH_bacterioopsin"/>
</dbReference>
<dbReference type="PANTHER" id="PTHR34236:SF1">
    <property type="entry name" value="DIMETHYL SULFOXIDE REDUCTASE TRANSCRIPTIONAL ACTIVATOR"/>
    <property type="match status" value="1"/>
</dbReference>
<evidence type="ECO:0000256" key="1">
    <source>
        <dbReference type="ARBA" id="ARBA00023015"/>
    </source>
</evidence>
<proteinExistence type="predicted"/>
<reference evidence="4 5" key="1">
    <citation type="journal article" date="2010" name="Stand. Genomic Sci.">
        <title>Complete genome sequence of Haloterrigena turkmenica type strain (4k).</title>
        <authorList>
            <person name="Saunders E."/>
            <person name="Tindall B.J."/>
            <person name="Fahnrich R."/>
            <person name="Lapidus A."/>
            <person name="Copeland A."/>
            <person name="Del Rio T.G."/>
            <person name="Lucas S."/>
            <person name="Chen F."/>
            <person name="Tice H."/>
            <person name="Cheng J.F."/>
            <person name="Han C."/>
            <person name="Detter J.C."/>
            <person name="Bruce D."/>
            <person name="Goodwin L."/>
            <person name="Chain P."/>
            <person name="Pitluck S."/>
            <person name="Pati A."/>
            <person name="Ivanova N."/>
            <person name="Mavromatis K."/>
            <person name="Chen A."/>
            <person name="Palaniappan K."/>
            <person name="Land M."/>
            <person name="Hauser L."/>
            <person name="Chang Y.J."/>
            <person name="Jeffries C.D."/>
            <person name="Brettin T."/>
            <person name="Rohde M."/>
            <person name="Goker M."/>
            <person name="Bristow J."/>
            <person name="Eisen J.A."/>
            <person name="Markowitz V."/>
            <person name="Hugenholtz P."/>
            <person name="Klenk H.P."/>
            <person name="Kyrpides N.C."/>
        </authorList>
    </citation>
    <scope>NUCLEOTIDE SEQUENCE [LARGE SCALE GENOMIC DNA]</scope>
    <source>
        <strain evidence="5">ATCC 51198 / DSM 5511 / JCM 9101 / NCIMB 13204 / VKM B-1734 / 4k</strain>
    </source>
</reference>
<dbReference type="GO" id="GO:0003677">
    <property type="term" value="F:DNA binding"/>
    <property type="evidence" value="ECO:0007669"/>
    <property type="project" value="InterPro"/>
</dbReference>
<evidence type="ECO:0000313" key="5">
    <source>
        <dbReference type="Proteomes" id="UP000001903"/>
    </source>
</evidence>
<dbReference type="InterPro" id="IPR000792">
    <property type="entry name" value="Tscrpt_reg_LuxR_C"/>
</dbReference>
<dbReference type="KEGG" id="htu:Htur_4610"/>
<name>D2S200_HALTV</name>
<keyword evidence="1" id="KW-0805">Transcription regulation</keyword>
<feature type="domain" description="HTH luxR-type" evidence="3">
    <location>
        <begin position="51"/>
        <end position="115"/>
    </location>
</feature>
<sequence>MNIRLVRNVHFRPMERPSEFQTYCRRENVKCQIHKLYSSSIQNETSEIDVSIPLTDRQYEVAQIATEMGYFDQEGTTTKEIAEELDITPSTLSTHLRTVQARIRADRRAERTRDIDQYFDGNSVEVRCVRLLSAALRVSRGEATNGTLTDRRCRRSTGNAIGSLVVRGEDIHRLRPKLEQSLETPAAVADDAPEFAVYISLSTVDRTGYVMAATRILQTKNLRPTRDSISLLQALVSSPYAAVQALQQLATEDESRELRPDELRYALGTLDPEQLLADLPPTVGRIVQTRLTAENRLSQCDLADRAGVSARTIRNYHNRLEAFDLIQVDETGYRLALSFQTTSERRDPVVPTGLEETQTLLDTAAAFLETLLPPERYGDPDDPLGSVLFWPPDPQRLLDHHRVGSWLRLAAALTVTGPPGNNRAVQMGPSLEQQALSQTIS</sequence>
<accession>D2S200</accession>